<gene>
    <name evidence="1" type="ORF">HMPREF9423_0686</name>
</gene>
<dbReference type="GeneID" id="29747269"/>
<dbReference type="AlphaFoldDB" id="E8JZM3"/>
<dbReference type="RefSeq" id="WP_006148373.1">
    <property type="nucleotide sequence ID" value="NZ_AJTA01000038.1"/>
</dbReference>
<name>E8JZM3_9STRE</name>
<dbReference type="InterPro" id="IPR032871">
    <property type="entry name" value="AHH_dom_containing"/>
</dbReference>
<accession>E8JZM3</accession>
<dbReference type="Pfam" id="PF14412">
    <property type="entry name" value="AHH"/>
    <property type="match status" value="1"/>
</dbReference>
<evidence type="ECO:0000313" key="2">
    <source>
        <dbReference type="Proteomes" id="UP000002815"/>
    </source>
</evidence>
<dbReference type="HOGENOM" id="CLU_2588259_0_0_9"/>
<dbReference type="PATRIC" id="fig|889204.5.peg.1210"/>
<proteinExistence type="predicted"/>
<comment type="caution">
    <text evidence="1">The sequence shown here is derived from an EMBL/GenBank/DDBJ whole genome shotgun (WGS) entry which is preliminary data.</text>
</comment>
<dbReference type="EMBL" id="AEVD01000005">
    <property type="protein sequence ID" value="EFX37042.1"/>
    <property type="molecule type" value="Genomic_DNA"/>
</dbReference>
<organism evidence="1 2">
    <name type="scientific">Streptococcus infantis ATCC 700779</name>
    <dbReference type="NCBI Taxonomy" id="889204"/>
    <lineage>
        <taxon>Bacteria</taxon>
        <taxon>Bacillati</taxon>
        <taxon>Bacillota</taxon>
        <taxon>Bacilli</taxon>
        <taxon>Lactobacillales</taxon>
        <taxon>Streptococcaceae</taxon>
        <taxon>Streptococcus</taxon>
    </lineage>
</organism>
<reference evidence="1 2" key="1">
    <citation type="submission" date="2010-12" db="EMBL/GenBank/DDBJ databases">
        <authorList>
            <person name="Muzny D."/>
            <person name="Qin X."/>
            <person name="Deng J."/>
            <person name="Jiang H."/>
            <person name="Liu Y."/>
            <person name="Qu J."/>
            <person name="Song X.-Z."/>
            <person name="Zhang L."/>
            <person name="Thornton R."/>
            <person name="Coyle M."/>
            <person name="Francisco L."/>
            <person name="Jackson L."/>
            <person name="Javaid M."/>
            <person name="Korchina V."/>
            <person name="Kovar C."/>
            <person name="Mata R."/>
            <person name="Mathew T."/>
            <person name="Ngo R."/>
            <person name="Nguyen L."/>
            <person name="Nguyen N."/>
            <person name="Okwuonu G."/>
            <person name="Ongeri F."/>
            <person name="Pham C."/>
            <person name="Simmons D."/>
            <person name="Wilczek-Boney K."/>
            <person name="Hale W."/>
            <person name="Jakkamsetti A."/>
            <person name="Pham P."/>
            <person name="Ruth R."/>
            <person name="San Lucas F."/>
            <person name="Warren J."/>
            <person name="Zhang J."/>
            <person name="Zhao Z."/>
            <person name="Zhou C."/>
            <person name="Zhu D."/>
            <person name="Lee S."/>
            <person name="Bess C."/>
            <person name="Blankenburg K."/>
            <person name="Forbes L."/>
            <person name="Fu Q."/>
            <person name="Gubbala S."/>
            <person name="Hirani K."/>
            <person name="Jayaseelan J.C."/>
            <person name="Lara F."/>
            <person name="Munidasa M."/>
            <person name="Palculict T."/>
            <person name="Patil S."/>
            <person name="Pu L.-L."/>
            <person name="Saada N."/>
            <person name="Tang L."/>
            <person name="Weissenberger G."/>
            <person name="Zhu Y."/>
            <person name="Hemphill L."/>
            <person name="Shang Y."/>
            <person name="Youmans B."/>
            <person name="Ayvaz T."/>
            <person name="Ross M."/>
            <person name="Santibanez J."/>
            <person name="Aqrawi P."/>
            <person name="Gross S."/>
            <person name="Joshi V."/>
            <person name="Fowler G."/>
            <person name="Nazareth L."/>
            <person name="Reid J."/>
            <person name="Worley K."/>
            <person name="Petrosino J."/>
            <person name="Highlander S."/>
            <person name="Gibbs R."/>
        </authorList>
    </citation>
    <scope>NUCLEOTIDE SEQUENCE [LARGE SCALE GENOMIC DNA]</scope>
    <source>
        <strain evidence="1 2">ATCC 700779</strain>
    </source>
</reference>
<keyword evidence="2" id="KW-1185">Reference proteome</keyword>
<sequence length="80" mass="9156">MLPEVKSKGTTRAKHLGYHKAYSDAIAQLIDDIDQSSKCDKEKARKIQSLQARAHKALKKGKLEMYAPVTVQDWIYLLKR</sequence>
<evidence type="ECO:0000313" key="1">
    <source>
        <dbReference type="EMBL" id="EFX37042.1"/>
    </source>
</evidence>
<dbReference type="Proteomes" id="UP000002815">
    <property type="component" value="Unassembled WGS sequence"/>
</dbReference>
<protein>
    <submittedName>
        <fullName evidence="1">Uncharacterized protein</fullName>
    </submittedName>
</protein>